<proteinExistence type="predicted"/>
<keyword evidence="1" id="KW-0812">Transmembrane</keyword>
<feature type="transmembrane region" description="Helical" evidence="1">
    <location>
        <begin position="7"/>
        <end position="29"/>
    </location>
</feature>
<evidence type="ECO:0000313" key="3">
    <source>
        <dbReference type="EMBL" id="VFK70972.1"/>
    </source>
</evidence>
<evidence type="ECO:0000313" key="2">
    <source>
        <dbReference type="EMBL" id="VFK66163.1"/>
    </source>
</evidence>
<sequence length="235" mass="26952">MTRNTRILWPSITVFFAAAIVSTLLFFTMPDNTLPDLKDSILSLFIMRWGLVSFPDLPHFWPMQGSAFFSENFFGLGLILQFFRLFGFSDFKAYYGVLGVLFLINFIVPALYVRGWGAKIPTMLMIGFGSACFPYLLAYKAHPHNWPIAWLLVLGFEALRYAETGRFKFIRLMTVMGTLPLFSMYMAYFGILFLLMFFIMYPSIIRKVFIACRSSLPKSLFLVLVTVLYGSLATL</sequence>
<evidence type="ECO:0000256" key="1">
    <source>
        <dbReference type="SAM" id="Phobius"/>
    </source>
</evidence>
<keyword evidence="1" id="KW-0472">Membrane</keyword>
<dbReference type="EMBL" id="CAADGD010000045">
    <property type="protein sequence ID" value="VFK70972.1"/>
    <property type="molecule type" value="Genomic_DNA"/>
</dbReference>
<feature type="transmembrane region" description="Helical" evidence="1">
    <location>
        <begin position="93"/>
        <end position="113"/>
    </location>
</feature>
<accession>A0A451AJD5</accession>
<feature type="transmembrane region" description="Helical" evidence="1">
    <location>
        <begin position="68"/>
        <end position="87"/>
    </location>
</feature>
<keyword evidence="1" id="KW-1133">Transmembrane helix</keyword>
<organism evidence="2">
    <name type="scientific">Candidatus Kentrum sp. UNK</name>
    <dbReference type="NCBI Taxonomy" id="2126344"/>
    <lineage>
        <taxon>Bacteria</taxon>
        <taxon>Pseudomonadati</taxon>
        <taxon>Pseudomonadota</taxon>
        <taxon>Gammaproteobacteria</taxon>
        <taxon>Candidatus Kentrum</taxon>
    </lineage>
</organism>
<name>A0A451AJD5_9GAMM</name>
<dbReference type="AlphaFoldDB" id="A0A451AJD5"/>
<protein>
    <submittedName>
        <fullName evidence="2">Uncharacterized protein</fullName>
    </submittedName>
</protein>
<feature type="transmembrane region" description="Helical" evidence="1">
    <location>
        <begin position="216"/>
        <end position="234"/>
    </location>
</feature>
<feature type="transmembrane region" description="Helical" evidence="1">
    <location>
        <begin position="144"/>
        <end position="162"/>
    </location>
</feature>
<dbReference type="EMBL" id="CAADFZ010000081">
    <property type="protein sequence ID" value="VFK66163.1"/>
    <property type="molecule type" value="Genomic_DNA"/>
</dbReference>
<feature type="transmembrane region" description="Helical" evidence="1">
    <location>
        <begin position="182"/>
        <end position="204"/>
    </location>
</feature>
<feature type="transmembrane region" description="Helical" evidence="1">
    <location>
        <begin position="120"/>
        <end position="138"/>
    </location>
</feature>
<gene>
    <name evidence="2" type="ORF">BECKUNK1418G_GA0071005_10813</name>
    <name evidence="3" type="ORF">BECKUNK1418H_GA0071006_104521</name>
</gene>
<reference evidence="2" key="1">
    <citation type="submission" date="2019-02" db="EMBL/GenBank/DDBJ databases">
        <authorList>
            <person name="Gruber-Vodicka R. H."/>
            <person name="Seah K. B. B."/>
        </authorList>
    </citation>
    <scope>NUCLEOTIDE SEQUENCE</scope>
    <source>
        <strain evidence="3">BECK_BY19</strain>
        <strain evidence="2">BECK_BY8</strain>
    </source>
</reference>